<comment type="similarity">
    <text evidence="2">Belongs to the DNase II family.</text>
</comment>
<evidence type="ECO:0000313" key="7">
    <source>
        <dbReference type="Proteomes" id="UP000287033"/>
    </source>
</evidence>
<dbReference type="OMA" id="HMPQLCA"/>
<evidence type="ECO:0000256" key="2">
    <source>
        <dbReference type="ARBA" id="ARBA00007527"/>
    </source>
</evidence>
<evidence type="ECO:0000313" key="6">
    <source>
        <dbReference type="EMBL" id="GCC20393.1"/>
    </source>
</evidence>
<dbReference type="PANTHER" id="PTHR10858">
    <property type="entry name" value="DEOXYRIBONUCLEASE II"/>
    <property type="match status" value="1"/>
</dbReference>
<dbReference type="OrthoDB" id="10261598at2759"/>
<keyword evidence="5" id="KW-0732">Signal</keyword>
<evidence type="ECO:0000256" key="3">
    <source>
        <dbReference type="ARBA" id="ARBA00012036"/>
    </source>
</evidence>
<dbReference type="STRING" id="137246.A0A401RQG4"/>
<dbReference type="EC" id="3.1.22.1" evidence="3"/>
<comment type="caution">
    <text evidence="6">The sequence shown here is derived from an EMBL/GenBank/DDBJ whole genome shotgun (WGS) entry which is preliminary data.</text>
</comment>
<dbReference type="EMBL" id="BEZZ01001756">
    <property type="protein sequence ID" value="GCC20393.1"/>
    <property type="molecule type" value="Genomic_DNA"/>
</dbReference>
<dbReference type="Proteomes" id="UP000287033">
    <property type="component" value="Unassembled WGS sequence"/>
</dbReference>
<feature type="chain" id="PRO_5019063042" description="deoxyribonuclease II" evidence="5">
    <location>
        <begin position="23"/>
        <end position="356"/>
    </location>
</feature>
<dbReference type="Pfam" id="PF03265">
    <property type="entry name" value="DNase_II"/>
    <property type="match status" value="1"/>
</dbReference>
<dbReference type="GO" id="GO:0004531">
    <property type="term" value="F:deoxyribonuclease II activity"/>
    <property type="evidence" value="ECO:0007669"/>
    <property type="project" value="UniProtKB-EC"/>
</dbReference>
<accession>A0A401RQG4</accession>
<dbReference type="AlphaFoldDB" id="A0A401RQG4"/>
<organism evidence="6 7">
    <name type="scientific">Chiloscyllium punctatum</name>
    <name type="common">Brownbanded bambooshark</name>
    <name type="synonym">Hemiscyllium punctatum</name>
    <dbReference type="NCBI Taxonomy" id="137246"/>
    <lineage>
        <taxon>Eukaryota</taxon>
        <taxon>Metazoa</taxon>
        <taxon>Chordata</taxon>
        <taxon>Craniata</taxon>
        <taxon>Vertebrata</taxon>
        <taxon>Chondrichthyes</taxon>
        <taxon>Elasmobranchii</taxon>
        <taxon>Galeomorphii</taxon>
        <taxon>Galeoidea</taxon>
        <taxon>Orectolobiformes</taxon>
        <taxon>Hemiscylliidae</taxon>
        <taxon>Chiloscyllium</taxon>
    </lineage>
</organism>
<dbReference type="GO" id="GO:0006309">
    <property type="term" value="P:apoptotic DNA fragmentation"/>
    <property type="evidence" value="ECO:0007669"/>
    <property type="project" value="TreeGrafter"/>
</dbReference>
<comment type="catalytic activity">
    <reaction evidence="1">
        <text>Endonucleolytic cleavage to nucleoside 3'-phosphates and 3'-phosphooligonucleotide end-products.</text>
        <dbReference type="EC" id="3.1.22.1"/>
    </reaction>
</comment>
<name>A0A401RQG4_CHIPU</name>
<evidence type="ECO:0000256" key="5">
    <source>
        <dbReference type="SAM" id="SignalP"/>
    </source>
</evidence>
<evidence type="ECO:0000256" key="4">
    <source>
        <dbReference type="ARBA" id="ARBA00022801"/>
    </source>
</evidence>
<reference evidence="6 7" key="1">
    <citation type="journal article" date="2018" name="Nat. Ecol. Evol.">
        <title>Shark genomes provide insights into elasmobranch evolution and the origin of vertebrates.</title>
        <authorList>
            <person name="Hara Y"/>
            <person name="Yamaguchi K"/>
            <person name="Onimaru K"/>
            <person name="Kadota M"/>
            <person name="Koyanagi M"/>
            <person name="Keeley SD"/>
            <person name="Tatsumi K"/>
            <person name="Tanaka K"/>
            <person name="Motone F"/>
            <person name="Kageyama Y"/>
            <person name="Nozu R"/>
            <person name="Adachi N"/>
            <person name="Nishimura O"/>
            <person name="Nakagawa R"/>
            <person name="Tanegashima C"/>
            <person name="Kiyatake I"/>
            <person name="Matsumoto R"/>
            <person name="Murakumo K"/>
            <person name="Nishida K"/>
            <person name="Terakita A"/>
            <person name="Kuratani S"/>
            <person name="Sato K"/>
            <person name="Hyodo S Kuraku.S."/>
        </authorList>
    </citation>
    <scope>NUCLEOTIDE SEQUENCE [LARGE SCALE GENOMIC DNA]</scope>
</reference>
<protein>
    <recommendedName>
        <fullName evidence="3">deoxyribonuclease II</fullName>
        <ecNumber evidence="3">3.1.22.1</ecNumber>
    </recommendedName>
</protein>
<feature type="signal peptide" evidence="5">
    <location>
        <begin position="1"/>
        <end position="22"/>
    </location>
</feature>
<dbReference type="PANTHER" id="PTHR10858:SF2">
    <property type="entry name" value="DEOXYRIBONUCLEASE-2-BETA"/>
    <property type="match status" value="1"/>
</dbReference>
<gene>
    <name evidence="6" type="ORF">chiPu_0018952</name>
</gene>
<dbReference type="InterPro" id="IPR004947">
    <property type="entry name" value="DNase_II"/>
</dbReference>
<evidence type="ECO:0000256" key="1">
    <source>
        <dbReference type="ARBA" id="ARBA00000447"/>
    </source>
</evidence>
<sequence length="356" mass="41059">MEATLILVPLFLSVIHVSSSMAEISCMNEAGQPVDWFLIYKLPKYILHQSVGLGLNYMYLDPSTGDWQRSQYLINMTESATGRTLQQLYSTYHSKVNDRAYFIYNDAAPFMPYDIQHGHTKGVLLFDKSQGFWLSHSVPHFPPFANKRYSWPSTGKMFGQILFCFTYKYRQVMEIGRQFLYLNPRIYNWSLPDTFLPELSDLQIAAKGGSVSQSPWIRHTVLTSSAGLQLHSFAKFKRFGDDIYAAWVAQDLKTDLLAQTWNGTKSQLPSNCSLPKHVYNVARVKLPGPASFYSDYDHSKWCVSLRYHEQWVCIGDLNRSVGQMWRSGGLLCTQHRNIYQTLRWSVSWYINCTISQ</sequence>
<proteinExistence type="inferred from homology"/>
<keyword evidence="4" id="KW-0378">Hydrolase</keyword>
<keyword evidence="7" id="KW-1185">Reference proteome</keyword>